<sequence>MKLQIKGSQNNNFDIEVEGPELTIAQLKQKIAAERNLDATKIRLIYSGKILADTNTISFYNIPDGHAVHMVVSGKSAAPKPAEPAQPAPAPQPAQVSTQPLPNMQSPPPQANPFAGLGGLGGMGGMPGMNPYNMDPSQISAMMNNPFVQNMMNQVMENPEMLRQMLDSNPMIANNPAARAQMEMLLQNPEMTREAMNMFRSMGAGANTGAGATPAGGANPNAGANPFGMDWNSLMNNPEIQRLMNDPQAIQDAMRMFGDGGFGANPFFGGAPAASPAPASTPASDADIKLFFDATKLSQTDEIKNKLATTNGSKAMKQFLDSCRALRKEGINVFPDVADFGASAAPAAGAAAHPAPSVSNEERFQEQLKIMNEMGLNDNDKNIRALLASNGNVNVAIERIFSGMP</sequence>
<organism evidence="4 5">
    <name type="scientific">Trichomonas vaginalis (strain ATCC PRA-98 / G3)</name>
    <dbReference type="NCBI Taxonomy" id="412133"/>
    <lineage>
        <taxon>Eukaryota</taxon>
        <taxon>Metamonada</taxon>
        <taxon>Parabasalia</taxon>
        <taxon>Trichomonadida</taxon>
        <taxon>Trichomonadidae</taxon>
        <taxon>Trichomonas</taxon>
    </lineage>
</organism>
<dbReference type="InterPro" id="IPR000626">
    <property type="entry name" value="Ubiquitin-like_dom"/>
</dbReference>
<evidence type="ECO:0000313" key="4">
    <source>
        <dbReference type="EMBL" id="EAY13196.1"/>
    </source>
</evidence>
<dbReference type="SUPFAM" id="SSF46934">
    <property type="entry name" value="UBA-like"/>
    <property type="match status" value="1"/>
</dbReference>
<feature type="compositionally biased region" description="Pro residues" evidence="1">
    <location>
        <begin position="81"/>
        <end position="92"/>
    </location>
</feature>
<reference evidence="4" key="2">
    <citation type="journal article" date="2007" name="Science">
        <title>Draft genome sequence of the sexually transmitted pathogen Trichomonas vaginalis.</title>
        <authorList>
            <person name="Carlton J.M."/>
            <person name="Hirt R.P."/>
            <person name="Silva J.C."/>
            <person name="Delcher A.L."/>
            <person name="Schatz M."/>
            <person name="Zhao Q."/>
            <person name="Wortman J.R."/>
            <person name="Bidwell S.L."/>
            <person name="Alsmark U.C.M."/>
            <person name="Besteiro S."/>
            <person name="Sicheritz-Ponten T."/>
            <person name="Noel C.J."/>
            <person name="Dacks J.B."/>
            <person name="Foster P.G."/>
            <person name="Simillion C."/>
            <person name="Van de Peer Y."/>
            <person name="Miranda-Saavedra D."/>
            <person name="Barton G.J."/>
            <person name="Westrop G.D."/>
            <person name="Mueller S."/>
            <person name="Dessi D."/>
            <person name="Fiori P.L."/>
            <person name="Ren Q."/>
            <person name="Paulsen I."/>
            <person name="Zhang H."/>
            <person name="Bastida-Corcuera F.D."/>
            <person name="Simoes-Barbosa A."/>
            <person name="Brown M.T."/>
            <person name="Hayes R.D."/>
            <person name="Mukherjee M."/>
            <person name="Okumura C.Y."/>
            <person name="Schneider R."/>
            <person name="Smith A.J."/>
            <person name="Vanacova S."/>
            <person name="Villalvazo M."/>
            <person name="Haas B.J."/>
            <person name="Pertea M."/>
            <person name="Feldblyum T.V."/>
            <person name="Utterback T.R."/>
            <person name="Shu C.L."/>
            <person name="Osoegawa K."/>
            <person name="de Jong P.J."/>
            <person name="Hrdy I."/>
            <person name="Horvathova L."/>
            <person name="Zubacova Z."/>
            <person name="Dolezal P."/>
            <person name="Malik S.B."/>
            <person name="Logsdon J.M. Jr."/>
            <person name="Henze K."/>
            <person name="Gupta A."/>
            <person name="Wang C.C."/>
            <person name="Dunne R.L."/>
            <person name="Upcroft J.A."/>
            <person name="Upcroft P."/>
            <person name="White O."/>
            <person name="Salzberg S.L."/>
            <person name="Tang P."/>
            <person name="Chiu C.-H."/>
            <person name="Lee Y.-S."/>
            <person name="Embley T.M."/>
            <person name="Coombs G.H."/>
            <person name="Mottram J.C."/>
            <person name="Tachezy J."/>
            <person name="Fraser-Liggett C.M."/>
            <person name="Johnson P.J."/>
        </authorList>
    </citation>
    <scope>NUCLEOTIDE SEQUENCE [LARGE SCALE GENOMIC DNA]</scope>
    <source>
        <strain evidence="4">G3</strain>
    </source>
</reference>
<dbReference type="InterPro" id="IPR009060">
    <property type="entry name" value="UBA-like_sf"/>
</dbReference>
<dbReference type="EMBL" id="DS113289">
    <property type="protein sequence ID" value="EAY13196.1"/>
    <property type="molecule type" value="Genomic_DNA"/>
</dbReference>
<dbReference type="InterPro" id="IPR029071">
    <property type="entry name" value="Ubiquitin-like_domsf"/>
</dbReference>
<gene>
    <name evidence="4" type="ORF">TVAG_097660</name>
</gene>
<dbReference type="eggNOG" id="KOG0010">
    <property type="taxonomic scope" value="Eukaryota"/>
</dbReference>
<dbReference type="SMART" id="SM00727">
    <property type="entry name" value="STI1"/>
    <property type="match status" value="1"/>
</dbReference>
<feature type="domain" description="UBA" evidence="2">
    <location>
        <begin position="359"/>
        <end position="403"/>
    </location>
</feature>
<evidence type="ECO:0000313" key="5">
    <source>
        <dbReference type="Proteomes" id="UP000001542"/>
    </source>
</evidence>
<feature type="domain" description="Ubiquitin-like" evidence="3">
    <location>
        <begin position="1"/>
        <end position="77"/>
    </location>
</feature>
<dbReference type="InterPro" id="IPR015496">
    <property type="entry name" value="Ubiquilin"/>
</dbReference>
<dbReference type="Pfam" id="PF23195">
    <property type="entry name" value="UBQLN1"/>
    <property type="match status" value="1"/>
</dbReference>
<evidence type="ECO:0000259" key="2">
    <source>
        <dbReference type="PROSITE" id="PS50030"/>
    </source>
</evidence>
<accession>A2E296</accession>
<dbReference type="FunFam" id="1.10.8.10:FF:000108">
    <property type="entry name" value="Ubiquitin domain-containing protein DSK2"/>
    <property type="match status" value="1"/>
</dbReference>
<dbReference type="OrthoDB" id="267397at2759"/>
<dbReference type="SUPFAM" id="SSF54236">
    <property type="entry name" value="Ubiquitin-like"/>
    <property type="match status" value="1"/>
</dbReference>
<protein>
    <submittedName>
        <fullName evidence="4">Ubiquitin family protein</fullName>
    </submittedName>
</protein>
<feature type="region of interest" description="Disordered" evidence="1">
    <location>
        <begin position="75"/>
        <end position="111"/>
    </location>
</feature>
<name>A2E296_TRIV3</name>
<dbReference type="PANTHER" id="PTHR10677">
    <property type="entry name" value="UBIQUILIN"/>
    <property type="match status" value="1"/>
</dbReference>
<dbReference type="FunCoup" id="A2E296">
    <property type="interactions" value="482"/>
</dbReference>
<evidence type="ECO:0000256" key="1">
    <source>
        <dbReference type="SAM" id="MobiDB-lite"/>
    </source>
</evidence>
<dbReference type="PROSITE" id="PS50053">
    <property type="entry name" value="UBIQUITIN_2"/>
    <property type="match status" value="1"/>
</dbReference>
<dbReference type="PROSITE" id="PS50030">
    <property type="entry name" value="UBA"/>
    <property type="match status" value="1"/>
</dbReference>
<dbReference type="InterPro" id="IPR015940">
    <property type="entry name" value="UBA"/>
</dbReference>
<dbReference type="RefSeq" id="XP_001325419.1">
    <property type="nucleotide sequence ID" value="XM_001325384.1"/>
</dbReference>
<reference evidence="4" key="1">
    <citation type="submission" date="2006-10" db="EMBL/GenBank/DDBJ databases">
        <authorList>
            <person name="Amadeo P."/>
            <person name="Zhao Q."/>
            <person name="Wortman J."/>
            <person name="Fraser-Liggett C."/>
            <person name="Carlton J."/>
        </authorList>
    </citation>
    <scope>NUCLEOTIDE SEQUENCE</scope>
    <source>
        <strain evidence="4">G3</strain>
    </source>
</reference>
<dbReference type="STRING" id="5722.A2E296"/>
<dbReference type="PANTHER" id="PTHR10677:SF3">
    <property type="entry name" value="FI07626P-RELATED"/>
    <property type="match status" value="1"/>
</dbReference>
<dbReference type="VEuPathDB" id="TrichDB:TVAGG3_0965160"/>
<dbReference type="SMART" id="SM00213">
    <property type="entry name" value="UBQ"/>
    <property type="match status" value="1"/>
</dbReference>
<dbReference type="SMR" id="A2E296"/>
<dbReference type="OMA" id="ARAQMEM"/>
<dbReference type="InterPro" id="IPR006636">
    <property type="entry name" value="STI1_HS-bd"/>
</dbReference>
<dbReference type="SMART" id="SM00165">
    <property type="entry name" value="UBA"/>
    <property type="match status" value="1"/>
</dbReference>
<dbReference type="VEuPathDB" id="TrichDB:TVAG_097660"/>
<dbReference type="GO" id="GO:0031593">
    <property type="term" value="F:polyubiquitin modification-dependent protein binding"/>
    <property type="evidence" value="ECO:0000318"/>
    <property type="project" value="GO_Central"/>
</dbReference>
<dbReference type="Gene3D" id="1.10.8.10">
    <property type="entry name" value="DNA helicase RuvA subunit, C-terminal domain"/>
    <property type="match status" value="1"/>
</dbReference>
<dbReference type="Proteomes" id="UP000001542">
    <property type="component" value="Unassembled WGS sequence"/>
</dbReference>
<dbReference type="AlphaFoldDB" id="A2E296"/>
<dbReference type="CDD" id="cd14323">
    <property type="entry name" value="UBA_PLCs_like"/>
    <property type="match status" value="1"/>
</dbReference>
<dbReference type="KEGG" id="tva:4771162"/>
<evidence type="ECO:0000259" key="3">
    <source>
        <dbReference type="PROSITE" id="PS50053"/>
    </source>
</evidence>
<dbReference type="InParanoid" id="A2E296"/>
<dbReference type="Gene3D" id="3.10.20.90">
    <property type="entry name" value="Phosphatidylinositol 3-kinase Catalytic Subunit, Chain A, domain 1"/>
    <property type="match status" value="1"/>
</dbReference>
<dbReference type="GO" id="GO:0005829">
    <property type="term" value="C:cytosol"/>
    <property type="evidence" value="ECO:0000318"/>
    <property type="project" value="GO_Central"/>
</dbReference>
<proteinExistence type="predicted"/>
<dbReference type="GO" id="GO:0006511">
    <property type="term" value="P:ubiquitin-dependent protein catabolic process"/>
    <property type="evidence" value="ECO:0000318"/>
    <property type="project" value="GO_Central"/>
</dbReference>
<keyword evidence="5" id="KW-1185">Reference proteome</keyword>
<dbReference type="Pfam" id="PF00240">
    <property type="entry name" value="ubiquitin"/>
    <property type="match status" value="1"/>
</dbReference>